<proteinExistence type="predicted"/>
<protein>
    <recommendedName>
        <fullName evidence="3">DUF5659 domain-containing protein</fullName>
    </recommendedName>
</protein>
<dbReference type="RefSeq" id="WP_165183011.1">
    <property type="nucleotide sequence ID" value="NZ_JAAKZI010000030.1"/>
</dbReference>
<gene>
    <name evidence="1" type="ORF">G6N77_15155</name>
</gene>
<organism evidence="1 2">
    <name type="scientific">Arthrobacter silviterrae</name>
    <dbReference type="NCBI Taxonomy" id="2026658"/>
    <lineage>
        <taxon>Bacteria</taxon>
        <taxon>Bacillati</taxon>
        <taxon>Actinomycetota</taxon>
        <taxon>Actinomycetes</taxon>
        <taxon>Micrococcales</taxon>
        <taxon>Micrococcaceae</taxon>
        <taxon>Arthrobacter</taxon>
    </lineage>
</organism>
<sequence length="81" mass="9283">MDRSELAGVLASEGFAPDSYALHGSDRNDTLNIEQQGSKFVIYYSERGTRNVLHEFPTESEACDYFLNLMHRARRETKQPD</sequence>
<name>A0ABX0DKH1_9MICC</name>
<comment type="caution">
    <text evidence="1">The sequence shown here is derived from an EMBL/GenBank/DDBJ whole genome shotgun (WGS) entry which is preliminary data.</text>
</comment>
<keyword evidence="2" id="KW-1185">Reference proteome</keyword>
<evidence type="ECO:0000313" key="2">
    <source>
        <dbReference type="Proteomes" id="UP000479226"/>
    </source>
</evidence>
<evidence type="ECO:0008006" key="3">
    <source>
        <dbReference type="Google" id="ProtNLM"/>
    </source>
</evidence>
<reference evidence="1 2" key="1">
    <citation type="submission" date="2020-02" db="EMBL/GenBank/DDBJ databases">
        <title>Genome sequence of the type strain DSM 27180 of Arthrobacter silviterrae.</title>
        <authorList>
            <person name="Gao J."/>
            <person name="Sun J."/>
        </authorList>
    </citation>
    <scope>NUCLEOTIDE SEQUENCE [LARGE SCALE GENOMIC DNA]</scope>
    <source>
        <strain evidence="1 2">DSM 27180</strain>
    </source>
</reference>
<dbReference type="Proteomes" id="UP000479226">
    <property type="component" value="Unassembled WGS sequence"/>
</dbReference>
<evidence type="ECO:0000313" key="1">
    <source>
        <dbReference type="EMBL" id="NGN84783.1"/>
    </source>
</evidence>
<dbReference type="EMBL" id="JAAKZI010000030">
    <property type="protein sequence ID" value="NGN84783.1"/>
    <property type="molecule type" value="Genomic_DNA"/>
</dbReference>
<accession>A0ABX0DKH1</accession>